<keyword evidence="2 4" id="KW-0560">Oxidoreductase</keyword>
<dbReference type="EMBL" id="AP022620">
    <property type="protein sequence ID" value="BBZ77148.1"/>
    <property type="molecule type" value="Genomic_DNA"/>
</dbReference>
<dbReference type="InterPro" id="IPR015590">
    <property type="entry name" value="Aldehyde_DH_dom"/>
</dbReference>
<gene>
    <name evidence="6" type="ORF">MANY_24850</name>
</gene>
<dbReference type="InterPro" id="IPR016163">
    <property type="entry name" value="Ald_DH_C"/>
</dbReference>
<accession>A0A6N4W9C7</accession>
<dbReference type="FunFam" id="3.40.309.10:FF:000012">
    <property type="entry name" value="Betaine aldehyde dehydrogenase"/>
    <property type="match status" value="1"/>
</dbReference>
<dbReference type="FunFam" id="3.40.605.10:FF:000007">
    <property type="entry name" value="NAD/NADP-dependent betaine aldehyde dehydrogenase"/>
    <property type="match status" value="1"/>
</dbReference>
<comment type="similarity">
    <text evidence="1 4">Belongs to the aldehyde dehydrogenase family.</text>
</comment>
<dbReference type="KEGG" id="many:MANY_24850"/>
<dbReference type="Gene3D" id="3.40.309.10">
    <property type="entry name" value="Aldehyde Dehydrogenase, Chain A, domain 2"/>
    <property type="match status" value="1"/>
</dbReference>
<keyword evidence="7" id="KW-1185">Reference proteome</keyword>
<evidence type="ECO:0000313" key="6">
    <source>
        <dbReference type="EMBL" id="BBZ77148.1"/>
    </source>
</evidence>
<dbReference type="AlphaFoldDB" id="A0A6N4W9C7"/>
<evidence type="ECO:0000256" key="2">
    <source>
        <dbReference type="ARBA" id="ARBA00023002"/>
    </source>
</evidence>
<evidence type="ECO:0000313" key="7">
    <source>
        <dbReference type="Proteomes" id="UP000467249"/>
    </source>
</evidence>
<evidence type="ECO:0000256" key="1">
    <source>
        <dbReference type="ARBA" id="ARBA00009986"/>
    </source>
</evidence>
<organism evidence="6 7">
    <name type="scientific">Mycolicibacterium anyangense</name>
    <dbReference type="NCBI Taxonomy" id="1431246"/>
    <lineage>
        <taxon>Bacteria</taxon>
        <taxon>Bacillati</taxon>
        <taxon>Actinomycetota</taxon>
        <taxon>Actinomycetes</taxon>
        <taxon>Mycobacteriales</taxon>
        <taxon>Mycobacteriaceae</taxon>
        <taxon>Mycolicibacterium</taxon>
    </lineage>
</organism>
<dbReference type="GO" id="GO:0016620">
    <property type="term" value="F:oxidoreductase activity, acting on the aldehyde or oxo group of donors, NAD or NADP as acceptor"/>
    <property type="evidence" value="ECO:0007669"/>
    <property type="project" value="InterPro"/>
</dbReference>
<dbReference type="SUPFAM" id="SSF53720">
    <property type="entry name" value="ALDH-like"/>
    <property type="match status" value="1"/>
</dbReference>
<feature type="domain" description="Aldehyde dehydrogenase" evidence="5">
    <location>
        <begin position="34"/>
        <end position="486"/>
    </location>
</feature>
<proteinExistence type="inferred from homology"/>
<dbReference type="InterPro" id="IPR029510">
    <property type="entry name" value="Ald_DH_CS_GLU"/>
</dbReference>
<dbReference type="InterPro" id="IPR016161">
    <property type="entry name" value="Ald_DH/histidinol_DH"/>
</dbReference>
<dbReference type="Proteomes" id="UP000467249">
    <property type="component" value="Chromosome"/>
</dbReference>
<reference evidence="6 7" key="1">
    <citation type="journal article" date="2019" name="Emerg. Microbes Infect.">
        <title>Comprehensive subspecies identification of 175 nontuberculous mycobacteria species based on 7547 genomic profiles.</title>
        <authorList>
            <person name="Matsumoto Y."/>
            <person name="Kinjo T."/>
            <person name="Motooka D."/>
            <person name="Nabeya D."/>
            <person name="Jung N."/>
            <person name="Uechi K."/>
            <person name="Horii T."/>
            <person name="Iida T."/>
            <person name="Fujita J."/>
            <person name="Nakamura S."/>
        </authorList>
    </citation>
    <scope>NUCLEOTIDE SEQUENCE [LARGE SCALE GENOMIC DNA]</scope>
    <source>
        <strain evidence="6 7">JCM 30275</strain>
    </source>
</reference>
<dbReference type="PANTHER" id="PTHR11699">
    <property type="entry name" value="ALDEHYDE DEHYDROGENASE-RELATED"/>
    <property type="match status" value="1"/>
</dbReference>
<evidence type="ECO:0000256" key="4">
    <source>
        <dbReference type="RuleBase" id="RU003345"/>
    </source>
</evidence>
<sequence length="501" mass="52777">MATEAMTATAEVDRSPIPVHLHIGERVLDRGTGGTFQRHDPVTGQVHAEIPLAGAADVDAAVRAAHEAYLSWRRVPATEKRRLLLRLADLFEENQAEFGRTVTLDCAMPYMPVVPMVSDWIRYYAGWADKLTSEVVASPMAGGEFSYTLGQPYGVVGVILTWNGPIGSIGMKVPAALAAGNTVVIKPPEVGPFGAEVFARIVKEAGFPPGVVNILPGAAEAGQALVDHPLVKKVTFTGGTATGQRILQSCATSMKPAVLELGGKSANLVFEDADLDITCPHAAMMSVGFLSGQGCTFPTRLLVQRPIYDEVIERVAAVAKSFPIGDPWTPGNVVGPVINAAAVDRILATIEQAKNDGARLVTGGNRVGGELATGYYIEPTIFADVDPSSHLAQHEVFGPVLAVTPFDTEEEAIAIANGTAYGLAAYISTRDVARAHRVADELVAGEILVNGSQNLLVNRPFGGFGLSGMGKEGGRRGIEEFLRLKGVGMKVGNGGAFSFLA</sequence>
<name>A0A6N4W9C7_9MYCO</name>
<protein>
    <submittedName>
        <fullName evidence="6">Aldehyde dehydrogenase</fullName>
    </submittedName>
</protein>
<dbReference type="InterPro" id="IPR016162">
    <property type="entry name" value="Ald_DH_N"/>
</dbReference>
<dbReference type="Gene3D" id="3.40.605.10">
    <property type="entry name" value="Aldehyde Dehydrogenase, Chain A, domain 1"/>
    <property type="match status" value="1"/>
</dbReference>
<evidence type="ECO:0000256" key="3">
    <source>
        <dbReference type="PROSITE-ProRule" id="PRU10007"/>
    </source>
</evidence>
<dbReference type="Pfam" id="PF00171">
    <property type="entry name" value="Aldedh"/>
    <property type="match status" value="1"/>
</dbReference>
<dbReference type="PROSITE" id="PS00687">
    <property type="entry name" value="ALDEHYDE_DEHYDR_GLU"/>
    <property type="match status" value="1"/>
</dbReference>
<evidence type="ECO:0000259" key="5">
    <source>
        <dbReference type="Pfam" id="PF00171"/>
    </source>
</evidence>
<feature type="active site" evidence="3">
    <location>
        <position position="260"/>
    </location>
</feature>